<dbReference type="Gene3D" id="1.20.1250.20">
    <property type="entry name" value="MFS general substrate transporter like domains"/>
    <property type="match status" value="1"/>
</dbReference>
<dbReference type="InterPro" id="IPR020846">
    <property type="entry name" value="MFS_dom"/>
</dbReference>
<protein>
    <recommendedName>
        <fullName evidence="7">H(+)/Pi cotransporter</fullName>
    </recommendedName>
</protein>
<evidence type="ECO:0000256" key="9">
    <source>
        <dbReference type="SAM" id="MobiDB-lite"/>
    </source>
</evidence>
<reference evidence="12 13" key="1">
    <citation type="submission" date="2016-09" db="EMBL/GenBank/DDBJ databases">
        <title>The draft genome of Dichanthelium oligosanthes: A C3 panicoid grass species.</title>
        <authorList>
            <person name="Studer A.J."/>
            <person name="Schnable J.C."/>
            <person name="Brutnell T.P."/>
        </authorList>
    </citation>
    <scope>NUCLEOTIDE SEQUENCE [LARGE SCALE GENOMIC DNA]</scope>
    <source>
        <strain evidence="13">cv. Kellogg 1175</strain>
        <tissue evidence="12">Leaf</tissue>
    </source>
</reference>
<dbReference type="GO" id="GO:0016020">
    <property type="term" value="C:membrane"/>
    <property type="evidence" value="ECO:0007669"/>
    <property type="project" value="UniProtKB-SubCell"/>
</dbReference>
<dbReference type="OrthoDB" id="5296287at2759"/>
<keyword evidence="13" id="KW-1185">Reference proteome</keyword>
<dbReference type="InterPro" id="IPR036259">
    <property type="entry name" value="MFS_trans_sf"/>
</dbReference>
<evidence type="ECO:0000256" key="8">
    <source>
        <dbReference type="ARBA" id="ARBA00044504"/>
    </source>
</evidence>
<evidence type="ECO:0000256" key="4">
    <source>
        <dbReference type="ARBA" id="ARBA00022847"/>
    </source>
</evidence>
<keyword evidence="2" id="KW-0813">Transport</keyword>
<evidence type="ECO:0000256" key="6">
    <source>
        <dbReference type="ARBA" id="ARBA00023136"/>
    </source>
</evidence>
<gene>
    <name evidence="12" type="ORF">BAE44_0015410</name>
</gene>
<dbReference type="GO" id="GO:0015293">
    <property type="term" value="F:symporter activity"/>
    <property type="evidence" value="ECO:0007669"/>
    <property type="project" value="UniProtKB-KW"/>
</dbReference>
<dbReference type="PROSITE" id="PS50850">
    <property type="entry name" value="MFS"/>
    <property type="match status" value="1"/>
</dbReference>
<proteinExistence type="inferred from homology"/>
<evidence type="ECO:0000259" key="11">
    <source>
        <dbReference type="PROSITE" id="PS50850"/>
    </source>
</evidence>
<dbReference type="InterPro" id="IPR005828">
    <property type="entry name" value="MFS_sugar_transport-like"/>
</dbReference>
<keyword evidence="4" id="KW-0769">Symport</keyword>
<comment type="subcellular location">
    <subcellularLocation>
        <location evidence="1">Membrane</location>
        <topology evidence="1">Multi-pass membrane protein</topology>
    </subcellularLocation>
</comment>
<feature type="transmembrane region" description="Helical" evidence="10">
    <location>
        <begin position="46"/>
        <end position="66"/>
    </location>
</feature>
<evidence type="ECO:0000256" key="2">
    <source>
        <dbReference type="ARBA" id="ARBA00022592"/>
    </source>
</evidence>
<organism evidence="12 13">
    <name type="scientific">Dichanthelium oligosanthes</name>
    <dbReference type="NCBI Taxonomy" id="888268"/>
    <lineage>
        <taxon>Eukaryota</taxon>
        <taxon>Viridiplantae</taxon>
        <taxon>Streptophyta</taxon>
        <taxon>Embryophyta</taxon>
        <taxon>Tracheophyta</taxon>
        <taxon>Spermatophyta</taxon>
        <taxon>Magnoliopsida</taxon>
        <taxon>Liliopsida</taxon>
        <taxon>Poales</taxon>
        <taxon>Poaceae</taxon>
        <taxon>PACMAD clade</taxon>
        <taxon>Panicoideae</taxon>
        <taxon>Panicodae</taxon>
        <taxon>Paniceae</taxon>
        <taxon>Dichantheliinae</taxon>
        <taxon>Dichanthelium</taxon>
    </lineage>
</organism>
<keyword evidence="3 10" id="KW-0812">Transmembrane</keyword>
<sequence length="183" mass="19289">MVYFGMPLNVGSLGSNLYLSVTYNALAELPSAVLAWLLISRANRRSSVIALTAAAAACSLACVAIPRGAAAARMAAEVLSFFAACTAFDVMLIYSTELFPTSVRNSAVGLVRQALVLGGVAAPVLIALARERSFWSFGVFGIAIGCSGLFIACLPETKGKSMSDTMEEEERKEDTTDSNTYVV</sequence>
<dbReference type="Proteomes" id="UP000095767">
    <property type="component" value="Unassembled WGS sequence"/>
</dbReference>
<dbReference type="STRING" id="888268.A0A1E5VEN0"/>
<dbReference type="EMBL" id="LWDX02042126">
    <property type="protein sequence ID" value="OEL23571.1"/>
    <property type="molecule type" value="Genomic_DNA"/>
</dbReference>
<dbReference type="Pfam" id="PF00083">
    <property type="entry name" value="Sugar_tr"/>
    <property type="match status" value="1"/>
</dbReference>
<name>A0A1E5VEN0_9POAL</name>
<feature type="transmembrane region" description="Helical" evidence="10">
    <location>
        <begin position="20"/>
        <end position="39"/>
    </location>
</feature>
<evidence type="ECO:0000313" key="13">
    <source>
        <dbReference type="Proteomes" id="UP000095767"/>
    </source>
</evidence>
<evidence type="ECO:0000256" key="1">
    <source>
        <dbReference type="ARBA" id="ARBA00004141"/>
    </source>
</evidence>
<comment type="similarity">
    <text evidence="8">Belongs to the major facilitator superfamily. Phosphate:H(+) symporter (TC 2.A.1.9) family.</text>
</comment>
<accession>A0A1E5VEN0</accession>
<evidence type="ECO:0000256" key="5">
    <source>
        <dbReference type="ARBA" id="ARBA00022989"/>
    </source>
</evidence>
<comment type="caution">
    <text evidence="12">The sequence shown here is derived from an EMBL/GenBank/DDBJ whole genome shotgun (WGS) entry which is preliminary data.</text>
</comment>
<keyword evidence="5 10" id="KW-1133">Transmembrane helix</keyword>
<dbReference type="AlphaFoldDB" id="A0A1E5VEN0"/>
<dbReference type="GO" id="GO:0006817">
    <property type="term" value="P:phosphate ion transport"/>
    <property type="evidence" value="ECO:0007669"/>
    <property type="project" value="UniProtKB-KW"/>
</dbReference>
<feature type="transmembrane region" description="Helical" evidence="10">
    <location>
        <begin position="107"/>
        <end position="128"/>
    </location>
</feature>
<evidence type="ECO:0000256" key="7">
    <source>
        <dbReference type="ARBA" id="ARBA00032043"/>
    </source>
</evidence>
<keyword evidence="6 10" id="KW-0472">Membrane</keyword>
<feature type="domain" description="Major facilitator superfamily (MFS) profile" evidence="11">
    <location>
        <begin position="1"/>
        <end position="183"/>
    </location>
</feature>
<keyword evidence="2" id="KW-0592">Phosphate transport</keyword>
<feature type="transmembrane region" description="Helical" evidence="10">
    <location>
        <begin position="78"/>
        <end position="95"/>
    </location>
</feature>
<evidence type="ECO:0000256" key="3">
    <source>
        <dbReference type="ARBA" id="ARBA00022692"/>
    </source>
</evidence>
<evidence type="ECO:0000313" key="12">
    <source>
        <dbReference type="EMBL" id="OEL23571.1"/>
    </source>
</evidence>
<evidence type="ECO:0000256" key="10">
    <source>
        <dbReference type="SAM" id="Phobius"/>
    </source>
</evidence>
<dbReference type="SUPFAM" id="SSF103473">
    <property type="entry name" value="MFS general substrate transporter"/>
    <property type="match status" value="1"/>
</dbReference>
<feature type="transmembrane region" description="Helical" evidence="10">
    <location>
        <begin position="134"/>
        <end position="154"/>
    </location>
</feature>
<feature type="region of interest" description="Disordered" evidence="9">
    <location>
        <begin position="162"/>
        <end position="183"/>
    </location>
</feature>
<dbReference type="PANTHER" id="PTHR24064">
    <property type="entry name" value="SOLUTE CARRIER FAMILY 22 MEMBER"/>
    <property type="match status" value="1"/>
</dbReference>